<keyword evidence="9" id="KW-0472">Membrane</keyword>
<dbReference type="EMBL" id="JAFBFC010000004">
    <property type="protein sequence ID" value="MBM7703916.1"/>
    <property type="molecule type" value="Genomic_DNA"/>
</dbReference>
<dbReference type="Gene3D" id="3.30.450.20">
    <property type="entry name" value="PAS domain"/>
    <property type="match status" value="1"/>
</dbReference>
<feature type="transmembrane region" description="Helical" evidence="9">
    <location>
        <begin position="50"/>
        <end position="69"/>
    </location>
</feature>
<organism evidence="12 13">
    <name type="scientific">Priestia iocasae</name>
    <dbReference type="NCBI Taxonomy" id="2291674"/>
    <lineage>
        <taxon>Bacteria</taxon>
        <taxon>Bacillati</taxon>
        <taxon>Bacillota</taxon>
        <taxon>Bacilli</taxon>
        <taxon>Bacillales</taxon>
        <taxon>Bacillaceae</taxon>
        <taxon>Priestia</taxon>
    </lineage>
</organism>
<dbReference type="GO" id="GO:0004673">
    <property type="term" value="F:protein histidine kinase activity"/>
    <property type="evidence" value="ECO:0007669"/>
    <property type="project" value="UniProtKB-EC"/>
</dbReference>
<comment type="catalytic activity">
    <reaction evidence="1">
        <text>ATP + protein L-histidine = ADP + protein N-phospho-L-histidine.</text>
        <dbReference type="EC" id="2.7.13.3"/>
    </reaction>
</comment>
<dbReference type="InterPro" id="IPR004358">
    <property type="entry name" value="Sig_transdc_His_kin-like_C"/>
</dbReference>
<keyword evidence="13" id="KW-1185">Reference proteome</keyword>
<comment type="caution">
    <text evidence="12">The sequence shown here is derived from an EMBL/GenBank/DDBJ whole genome shotgun (WGS) entry which is preliminary data.</text>
</comment>
<keyword evidence="6 12" id="KW-0418">Kinase</keyword>
<dbReference type="PANTHER" id="PTHR43065:SF34">
    <property type="entry name" value="SPORULATION KINASE A"/>
    <property type="match status" value="1"/>
</dbReference>
<dbReference type="SMART" id="SM00388">
    <property type="entry name" value="HisKA"/>
    <property type="match status" value="1"/>
</dbReference>
<dbReference type="Gene3D" id="3.30.565.10">
    <property type="entry name" value="Histidine kinase-like ATPase, C-terminal domain"/>
    <property type="match status" value="1"/>
</dbReference>
<keyword evidence="5" id="KW-0547">Nucleotide-binding</keyword>
<evidence type="ECO:0000256" key="9">
    <source>
        <dbReference type="SAM" id="Phobius"/>
    </source>
</evidence>
<dbReference type="Pfam" id="PF00512">
    <property type="entry name" value="HisKA"/>
    <property type="match status" value="1"/>
</dbReference>
<dbReference type="InterPro" id="IPR036890">
    <property type="entry name" value="HATPase_C_sf"/>
</dbReference>
<protein>
    <recommendedName>
        <fullName evidence="2">histidine kinase</fullName>
        <ecNumber evidence="2">2.7.13.3</ecNumber>
    </recommendedName>
</protein>
<keyword evidence="9" id="KW-1133">Transmembrane helix</keyword>
<keyword evidence="8" id="KW-0902">Two-component regulatory system</keyword>
<dbReference type="SUPFAM" id="SSF55874">
    <property type="entry name" value="ATPase domain of HSP90 chaperone/DNA topoisomerase II/histidine kinase"/>
    <property type="match status" value="1"/>
</dbReference>
<sequence>MVEQARKIAAKISISYIIIGAIWIIFSDQLSHKLAEGDFEAYIFFQQYKGWFFVLITGIVLYGLVYNRARDLFQTQNKLVNKEYELQASNEHYQSLFKHNPDAVFEISKEGAIRAVNPEGEQIMGYSCAEIGQGGMSKWVVPEDVERVKFYFSEALKGKPSKFEFQVLNREEERRILRSSLLPIIVHNEISGVFMIGRDITNFRRDEERMIESEKMSVIGQMAAAVAHEIRNPLTSLKGFVQLIQVTKEVNHDHLDIMMSEINRINLISSEMLILGKKQHVSFQKEEINELLKQVVVLMIAEANLHDISIELEHSDEKMYVLCDANQLKQVFINIIKNSVEAMSQHGKIQLSITKKDGNVIVTCKDDGVGMSKERIKQIGTPFYSTKEAGTGLGLAVCYKIIERHQGSIVFESEVEKGTTVTVTLKEAHLSS</sequence>
<dbReference type="SMART" id="SM00091">
    <property type="entry name" value="PAS"/>
    <property type="match status" value="1"/>
</dbReference>
<gene>
    <name evidence="12" type="ORF">JOC83_002765</name>
</gene>
<dbReference type="CDD" id="cd00130">
    <property type="entry name" value="PAS"/>
    <property type="match status" value="1"/>
</dbReference>
<dbReference type="PRINTS" id="PR00344">
    <property type="entry name" value="BCTRLSENSOR"/>
</dbReference>
<dbReference type="InterPro" id="IPR003661">
    <property type="entry name" value="HisK_dim/P_dom"/>
</dbReference>
<name>A0ABS2QWQ7_9BACI</name>
<dbReference type="PANTHER" id="PTHR43065">
    <property type="entry name" value="SENSOR HISTIDINE KINASE"/>
    <property type="match status" value="1"/>
</dbReference>
<keyword evidence="9" id="KW-0812">Transmembrane</keyword>
<dbReference type="InterPro" id="IPR005467">
    <property type="entry name" value="His_kinase_dom"/>
</dbReference>
<proteinExistence type="predicted"/>
<evidence type="ECO:0000313" key="13">
    <source>
        <dbReference type="Proteomes" id="UP000809829"/>
    </source>
</evidence>
<evidence type="ECO:0000256" key="3">
    <source>
        <dbReference type="ARBA" id="ARBA00022553"/>
    </source>
</evidence>
<feature type="domain" description="PAS" evidence="11">
    <location>
        <begin position="89"/>
        <end position="159"/>
    </location>
</feature>
<keyword evidence="4 12" id="KW-0808">Transferase</keyword>
<dbReference type="CDD" id="cd00082">
    <property type="entry name" value="HisKA"/>
    <property type="match status" value="1"/>
</dbReference>
<dbReference type="SUPFAM" id="SSF47384">
    <property type="entry name" value="Homodimeric domain of signal transducing histidine kinase"/>
    <property type="match status" value="1"/>
</dbReference>
<keyword evidence="3" id="KW-0597">Phosphoprotein</keyword>
<evidence type="ECO:0000313" key="12">
    <source>
        <dbReference type="EMBL" id="MBM7703916.1"/>
    </source>
</evidence>
<dbReference type="Pfam" id="PF08448">
    <property type="entry name" value="PAS_4"/>
    <property type="match status" value="1"/>
</dbReference>
<feature type="transmembrane region" description="Helical" evidence="9">
    <location>
        <begin position="12"/>
        <end position="30"/>
    </location>
</feature>
<evidence type="ECO:0000256" key="4">
    <source>
        <dbReference type="ARBA" id="ARBA00022679"/>
    </source>
</evidence>
<dbReference type="InterPro" id="IPR013656">
    <property type="entry name" value="PAS_4"/>
</dbReference>
<dbReference type="Pfam" id="PF02518">
    <property type="entry name" value="HATPase_c"/>
    <property type="match status" value="1"/>
</dbReference>
<accession>A0ABS2QWQ7</accession>
<dbReference type="PROSITE" id="PS50112">
    <property type="entry name" value="PAS"/>
    <property type="match status" value="1"/>
</dbReference>
<evidence type="ECO:0000256" key="2">
    <source>
        <dbReference type="ARBA" id="ARBA00012438"/>
    </source>
</evidence>
<dbReference type="PROSITE" id="PS50109">
    <property type="entry name" value="HIS_KIN"/>
    <property type="match status" value="1"/>
</dbReference>
<evidence type="ECO:0000256" key="5">
    <source>
        <dbReference type="ARBA" id="ARBA00022741"/>
    </source>
</evidence>
<dbReference type="InterPro" id="IPR035965">
    <property type="entry name" value="PAS-like_dom_sf"/>
</dbReference>
<evidence type="ECO:0000256" key="7">
    <source>
        <dbReference type="ARBA" id="ARBA00022840"/>
    </source>
</evidence>
<dbReference type="InterPro" id="IPR003594">
    <property type="entry name" value="HATPase_dom"/>
</dbReference>
<dbReference type="InterPro" id="IPR000014">
    <property type="entry name" value="PAS"/>
</dbReference>
<evidence type="ECO:0000256" key="8">
    <source>
        <dbReference type="ARBA" id="ARBA00023012"/>
    </source>
</evidence>
<dbReference type="SUPFAM" id="SSF55785">
    <property type="entry name" value="PYP-like sensor domain (PAS domain)"/>
    <property type="match status" value="1"/>
</dbReference>
<dbReference type="InterPro" id="IPR036097">
    <property type="entry name" value="HisK_dim/P_sf"/>
</dbReference>
<feature type="domain" description="Histidine kinase" evidence="10">
    <location>
        <begin position="225"/>
        <end position="429"/>
    </location>
</feature>
<dbReference type="CDD" id="cd00075">
    <property type="entry name" value="HATPase"/>
    <property type="match status" value="1"/>
</dbReference>
<evidence type="ECO:0000259" key="11">
    <source>
        <dbReference type="PROSITE" id="PS50112"/>
    </source>
</evidence>
<evidence type="ECO:0000256" key="1">
    <source>
        <dbReference type="ARBA" id="ARBA00000085"/>
    </source>
</evidence>
<keyword evidence="7" id="KW-0067">ATP-binding</keyword>
<dbReference type="SMART" id="SM00387">
    <property type="entry name" value="HATPase_c"/>
    <property type="match status" value="1"/>
</dbReference>
<dbReference type="NCBIfam" id="TIGR00229">
    <property type="entry name" value="sensory_box"/>
    <property type="match status" value="1"/>
</dbReference>
<dbReference type="Gene3D" id="1.10.287.130">
    <property type="match status" value="1"/>
</dbReference>
<evidence type="ECO:0000256" key="6">
    <source>
        <dbReference type="ARBA" id="ARBA00022777"/>
    </source>
</evidence>
<dbReference type="EC" id="2.7.13.3" evidence="2"/>
<dbReference type="Proteomes" id="UP000809829">
    <property type="component" value="Unassembled WGS sequence"/>
</dbReference>
<reference evidence="12 13" key="1">
    <citation type="submission" date="2021-01" db="EMBL/GenBank/DDBJ databases">
        <title>Genomic Encyclopedia of Type Strains, Phase IV (KMG-IV): sequencing the most valuable type-strain genomes for metagenomic binning, comparative biology and taxonomic classification.</title>
        <authorList>
            <person name="Goeker M."/>
        </authorList>
    </citation>
    <scope>NUCLEOTIDE SEQUENCE [LARGE SCALE GENOMIC DNA]</scope>
    <source>
        <strain evidence="12 13">DSM 104297</strain>
    </source>
</reference>
<evidence type="ECO:0000259" key="10">
    <source>
        <dbReference type="PROSITE" id="PS50109"/>
    </source>
</evidence>